<protein>
    <submittedName>
        <fullName evidence="1">Uncharacterized protein</fullName>
    </submittedName>
</protein>
<accession>X1VEY4</accession>
<organism evidence="1">
    <name type="scientific">marine sediment metagenome</name>
    <dbReference type="NCBI Taxonomy" id="412755"/>
    <lineage>
        <taxon>unclassified sequences</taxon>
        <taxon>metagenomes</taxon>
        <taxon>ecological metagenomes</taxon>
    </lineage>
</organism>
<reference evidence="1" key="1">
    <citation type="journal article" date="2014" name="Front. Microbiol.">
        <title>High frequency of phylogenetically diverse reductive dehalogenase-homologous genes in deep subseafloor sedimentary metagenomes.</title>
        <authorList>
            <person name="Kawai M."/>
            <person name="Futagami T."/>
            <person name="Toyoda A."/>
            <person name="Takaki Y."/>
            <person name="Nishi S."/>
            <person name="Hori S."/>
            <person name="Arai W."/>
            <person name="Tsubouchi T."/>
            <person name="Morono Y."/>
            <person name="Uchiyama I."/>
            <person name="Ito T."/>
            <person name="Fujiyama A."/>
            <person name="Inagaki F."/>
            <person name="Takami H."/>
        </authorList>
    </citation>
    <scope>NUCLEOTIDE SEQUENCE</scope>
    <source>
        <strain evidence="1">Expedition CK06-06</strain>
    </source>
</reference>
<dbReference type="AlphaFoldDB" id="X1VEY4"/>
<comment type="caution">
    <text evidence="1">The sequence shown here is derived from an EMBL/GenBank/DDBJ whole genome shotgun (WGS) entry which is preliminary data.</text>
</comment>
<evidence type="ECO:0000313" key="1">
    <source>
        <dbReference type="EMBL" id="GAJ05320.1"/>
    </source>
</evidence>
<gene>
    <name evidence="1" type="ORF">S12H4_52118</name>
</gene>
<name>X1VEY4_9ZZZZ</name>
<dbReference type="EMBL" id="BARW01033021">
    <property type="protein sequence ID" value="GAJ05320.1"/>
    <property type="molecule type" value="Genomic_DNA"/>
</dbReference>
<proteinExistence type="predicted"/>
<feature type="non-terminal residue" evidence="1">
    <location>
        <position position="1"/>
    </location>
</feature>
<sequence>QAINHVALTIAKVYRKAETARRKVQDTLALLPIELGFRIRGDPQASLNVIPMHLIENKVADLRGAGGMWYITNPHPPLLQEVANEVGEALGLNIQIVREFKPSPPELLLQKLLTPFLPYLQGEPHFPTVVDKGFRLPRGYIRDMVRAFLQAP</sequence>